<dbReference type="GeneID" id="29124710"/>
<accession>A0A142K8G7</accession>
<dbReference type="KEGG" id="vg:29124710"/>
<dbReference type="RefSeq" id="YP_009301058.1">
    <property type="nucleotide sequence ID" value="NC_031229.1"/>
</dbReference>
<gene>
    <name evidence="1" type="primary">108</name>
    <name evidence="1" type="ORF">SEA_HOTOROBO_108</name>
</gene>
<reference evidence="2" key="1">
    <citation type="submission" date="2016-06" db="EMBL/GenBank/DDBJ databases">
        <authorList>
            <person name="Kjaerup R.B."/>
            <person name="Dalgaard T.S."/>
            <person name="Juul-Madsen H.R."/>
        </authorList>
    </citation>
    <scope>NUCLEOTIDE SEQUENCE [LARGE SCALE GENOMIC DNA]</scope>
</reference>
<sequence>MNYTVTYYPPADADGQPFESRPVPTLDDALDIVMDDCERESVGITGIEREVDPETRIVHWGVVCDDGASYVIVKL</sequence>
<name>A0A142K8G7_9CAUD</name>
<dbReference type="EMBL" id="KU963245">
    <property type="protein sequence ID" value="AMS02400.1"/>
    <property type="molecule type" value="Genomic_DNA"/>
</dbReference>
<organism evidence="1 2">
    <name type="scientific">Gordonia phage Hotorobo</name>
    <dbReference type="NCBI Taxonomy" id="1821554"/>
    <lineage>
        <taxon>Viruses</taxon>
        <taxon>Duplodnaviria</taxon>
        <taxon>Heunggongvirae</taxon>
        <taxon>Uroviricota</taxon>
        <taxon>Caudoviricetes</taxon>
        <taxon>Montyvirus</taxon>
        <taxon>Montyvirus monty</taxon>
    </lineage>
</organism>
<proteinExistence type="predicted"/>
<evidence type="ECO:0000313" key="1">
    <source>
        <dbReference type="EMBL" id="AMS02400.1"/>
    </source>
</evidence>
<protein>
    <submittedName>
        <fullName evidence="1">Uncharacterized protein</fullName>
    </submittedName>
</protein>
<dbReference type="Proteomes" id="UP000201248">
    <property type="component" value="Segment"/>
</dbReference>
<evidence type="ECO:0000313" key="2">
    <source>
        <dbReference type="Proteomes" id="UP000201248"/>
    </source>
</evidence>